<comment type="caution">
    <text evidence="1">The sequence shown here is derived from an EMBL/GenBank/DDBJ whole genome shotgun (WGS) entry which is preliminary data.</text>
</comment>
<organism evidence="1">
    <name type="scientific">marine sediment metagenome</name>
    <dbReference type="NCBI Taxonomy" id="412755"/>
    <lineage>
        <taxon>unclassified sequences</taxon>
        <taxon>metagenomes</taxon>
        <taxon>ecological metagenomes</taxon>
    </lineage>
</organism>
<evidence type="ECO:0000313" key="1">
    <source>
        <dbReference type="EMBL" id="GAJ13594.1"/>
    </source>
</evidence>
<gene>
    <name evidence="1" type="ORF">S12H4_42339</name>
</gene>
<sequence length="112" mass="12550">MIESSLEGDSSYEIVLIFTDVRDDRPKKSGDKMCSANDIAEEYGIVYECVDIRDFYKARGVDCMDHAARTRPEVLIDPLNIGGLHFIYSFKQCLAGRKSGTSSDLQHLNSIP</sequence>
<dbReference type="EMBL" id="BARW01025891">
    <property type="protein sequence ID" value="GAJ13594.1"/>
    <property type="molecule type" value="Genomic_DNA"/>
</dbReference>
<dbReference type="AlphaFoldDB" id="X1U7Y9"/>
<name>X1U7Y9_9ZZZZ</name>
<accession>X1U7Y9</accession>
<proteinExistence type="predicted"/>
<reference evidence="1" key="1">
    <citation type="journal article" date="2014" name="Front. Microbiol.">
        <title>High frequency of phylogenetically diverse reductive dehalogenase-homologous genes in deep subseafloor sedimentary metagenomes.</title>
        <authorList>
            <person name="Kawai M."/>
            <person name="Futagami T."/>
            <person name="Toyoda A."/>
            <person name="Takaki Y."/>
            <person name="Nishi S."/>
            <person name="Hori S."/>
            <person name="Arai W."/>
            <person name="Tsubouchi T."/>
            <person name="Morono Y."/>
            <person name="Uchiyama I."/>
            <person name="Ito T."/>
            <person name="Fujiyama A."/>
            <person name="Inagaki F."/>
            <person name="Takami H."/>
        </authorList>
    </citation>
    <scope>NUCLEOTIDE SEQUENCE</scope>
    <source>
        <strain evidence="1">Expedition CK06-06</strain>
    </source>
</reference>
<protein>
    <submittedName>
        <fullName evidence="1">Uncharacterized protein</fullName>
    </submittedName>
</protein>